<evidence type="ECO:0000313" key="3">
    <source>
        <dbReference type="EMBL" id="HEN16788.1"/>
    </source>
</evidence>
<dbReference type="CDD" id="cd00293">
    <property type="entry name" value="USP-like"/>
    <property type="match status" value="1"/>
</dbReference>
<dbReference type="SUPFAM" id="SSF52402">
    <property type="entry name" value="Adenine nucleotide alpha hydrolases-like"/>
    <property type="match status" value="1"/>
</dbReference>
<name>A0A7C2NXA6_9PLAN</name>
<comment type="similarity">
    <text evidence="1">Belongs to the universal stress protein A family.</text>
</comment>
<dbReference type="InterPro" id="IPR006015">
    <property type="entry name" value="Universal_stress_UspA"/>
</dbReference>
<evidence type="ECO:0000256" key="1">
    <source>
        <dbReference type="ARBA" id="ARBA00008791"/>
    </source>
</evidence>
<dbReference type="PRINTS" id="PR01438">
    <property type="entry name" value="UNVRSLSTRESS"/>
</dbReference>
<reference evidence="3" key="1">
    <citation type="journal article" date="2020" name="mSystems">
        <title>Genome- and Community-Level Interaction Insights into Carbon Utilization and Element Cycling Functions of Hydrothermarchaeota in Hydrothermal Sediment.</title>
        <authorList>
            <person name="Zhou Z."/>
            <person name="Liu Y."/>
            <person name="Xu W."/>
            <person name="Pan J."/>
            <person name="Luo Z.H."/>
            <person name="Li M."/>
        </authorList>
    </citation>
    <scope>NUCLEOTIDE SEQUENCE [LARGE SCALE GENOMIC DNA]</scope>
    <source>
        <strain evidence="3">SpSt-339</strain>
    </source>
</reference>
<evidence type="ECO:0000259" key="2">
    <source>
        <dbReference type="Pfam" id="PF00582"/>
    </source>
</evidence>
<dbReference type="PANTHER" id="PTHR46268">
    <property type="entry name" value="STRESS RESPONSE PROTEIN NHAX"/>
    <property type="match status" value="1"/>
</dbReference>
<gene>
    <name evidence="3" type="ORF">ENQ76_15105</name>
</gene>
<proteinExistence type="inferred from homology"/>
<dbReference type="Pfam" id="PF00582">
    <property type="entry name" value="Usp"/>
    <property type="match status" value="1"/>
</dbReference>
<accession>A0A7C2NXA6</accession>
<protein>
    <submittedName>
        <fullName evidence="3">Universal stress protein</fullName>
    </submittedName>
</protein>
<feature type="domain" description="UspA" evidence="2">
    <location>
        <begin position="4"/>
        <end position="146"/>
    </location>
</feature>
<dbReference type="PANTHER" id="PTHR46268:SF22">
    <property type="entry name" value="SENSOR PROTEIN KDPD-RELATED"/>
    <property type="match status" value="1"/>
</dbReference>
<comment type="caution">
    <text evidence="3">The sequence shown here is derived from an EMBL/GenBank/DDBJ whole genome shotgun (WGS) entry which is preliminary data.</text>
</comment>
<dbReference type="InterPro" id="IPR014729">
    <property type="entry name" value="Rossmann-like_a/b/a_fold"/>
</dbReference>
<dbReference type="InterPro" id="IPR006016">
    <property type="entry name" value="UspA"/>
</dbReference>
<sequence>MIAIKKVLFPTDLSDSAAEAQLYACALAEQFGAELHVLSVLQDVSLMSPDPNMPWVIPASSLEEVRKSLETALAKIPDPNWAAGKSVQRVIRVGAPYVEIIKYAEEQDVDVIVVGTQGRSGLSHLLLGSTAEKVVRKSPCPVLTVHPKGHQFVK</sequence>
<dbReference type="AlphaFoldDB" id="A0A7C2NXA6"/>
<dbReference type="EMBL" id="DSOK01000414">
    <property type="protein sequence ID" value="HEN16788.1"/>
    <property type="molecule type" value="Genomic_DNA"/>
</dbReference>
<dbReference type="Gene3D" id="3.40.50.620">
    <property type="entry name" value="HUPs"/>
    <property type="match status" value="1"/>
</dbReference>
<organism evidence="3">
    <name type="scientific">Schlesneria paludicola</name>
    <dbReference type="NCBI Taxonomy" id="360056"/>
    <lineage>
        <taxon>Bacteria</taxon>
        <taxon>Pseudomonadati</taxon>
        <taxon>Planctomycetota</taxon>
        <taxon>Planctomycetia</taxon>
        <taxon>Planctomycetales</taxon>
        <taxon>Planctomycetaceae</taxon>
        <taxon>Schlesneria</taxon>
    </lineage>
</organism>